<sequence>MFSVHCIYPAARGLSSPVCSSLSSCGIIQRGLPRVWQLCPTPTPGVEAVLAAGVESCTMSSQSLLLLLALVAAALHFATCQDEVDAATWWKKPDPSPPTWCNKHNLPGRYYPGKFRPGKGCKPPPPPAPTCPTGKVPVAYVNLLRSNDSLPGVSSKSGPGMFGMMKDKDGQDVWRVLPNANAAQVYSAVPANAGGYSFPAGAAYGKFRSYSNAPDIPTLFQRGKDVYMVNHFEYNQPGSVYLSKLSQDKASGKLTPVATEAIKDGPGTWFPCSGTITPWDSHLGSEEYPADCRVYQETMLATTCTAKPDFTACGWAAKDGFPADSAMGMSRSIGGWGMHPISGDDEGVDRKDADIIAFESALGFGNQAVLDNFRKEFNCYAYGWSPEVSVSNDGSARYLKWLTLGRMAHESAIVMPDLKTVYTTDDGTNCGLFMFKADRPADLSSGKLYAAKFTQDGAADNFKVSWILLGSGNQAALEKLVASKPKFSDMFETAAPTNTTANFCPAGFKATNTPVSPYLTTGPDGKSFYIECLKIKPGMETAAAFLETRRVAAMMGATTEFEKEEGITFSAKHNKLFIAYTKISNGMVDDKKYSAGQPGDVNMPSNACGAIFTFNLDSSSTAVNAKAILYGTPLAAPDADGNKCELGAISNPDNIHFTNGILFIAEDTSSHLNNVLWAYDVDSKSLTRILSSPRLAEVTGIYISYVGDYAYLAMAMQHPEEDTGPKDITQPIAASQRGYVGYLGPLSAACLKAGKKPVFEGIAAAKTPAEKSAVLFSTGVTYV</sequence>
<dbReference type="InterPro" id="IPR008557">
    <property type="entry name" value="PhoX"/>
</dbReference>
<accession>A0ABY8TMA0</accession>
<name>A0ABY8TMA0_TETOB</name>
<dbReference type="EMBL" id="CP126209">
    <property type="protein sequence ID" value="WIA10239.1"/>
    <property type="molecule type" value="Genomic_DNA"/>
</dbReference>
<protein>
    <recommendedName>
        <fullName evidence="3">Alkaline phosphatase</fullName>
    </recommendedName>
</protein>
<keyword evidence="2" id="KW-1185">Reference proteome</keyword>
<proteinExistence type="predicted"/>
<dbReference type="PANTHER" id="PTHR35399">
    <property type="entry name" value="SLR8030 PROTEIN"/>
    <property type="match status" value="1"/>
</dbReference>
<reference evidence="1 2" key="1">
    <citation type="submission" date="2023-05" db="EMBL/GenBank/DDBJ databases">
        <title>A 100% complete, gapless, phased diploid assembly of the Scenedesmus obliquus UTEX 3031 genome.</title>
        <authorList>
            <person name="Biondi T.C."/>
            <person name="Hanschen E.R."/>
            <person name="Kwon T."/>
            <person name="Eng W."/>
            <person name="Kruse C.P.S."/>
            <person name="Koehler S.I."/>
            <person name="Kunde Y."/>
            <person name="Gleasner C.D."/>
            <person name="You Mak K.T."/>
            <person name="Polle J."/>
            <person name="Hovde B.T."/>
            <person name="Starkenburg S.R."/>
        </authorList>
    </citation>
    <scope>NUCLEOTIDE SEQUENCE [LARGE SCALE GENOMIC DNA]</scope>
    <source>
        <strain evidence="1 2">DOE0152z</strain>
    </source>
</reference>
<dbReference type="SUPFAM" id="SSF63825">
    <property type="entry name" value="YWTD domain"/>
    <property type="match status" value="1"/>
</dbReference>
<dbReference type="Pfam" id="PF05787">
    <property type="entry name" value="PhoX"/>
    <property type="match status" value="1"/>
</dbReference>
<dbReference type="PANTHER" id="PTHR35399:SF2">
    <property type="entry name" value="DUF839 DOMAIN-CONTAINING PROTEIN"/>
    <property type="match status" value="1"/>
</dbReference>
<dbReference type="Proteomes" id="UP001244341">
    <property type="component" value="Chromosome 2b"/>
</dbReference>
<evidence type="ECO:0000313" key="1">
    <source>
        <dbReference type="EMBL" id="WIA10239.1"/>
    </source>
</evidence>
<evidence type="ECO:0008006" key="3">
    <source>
        <dbReference type="Google" id="ProtNLM"/>
    </source>
</evidence>
<organism evidence="1 2">
    <name type="scientific">Tetradesmus obliquus</name>
    <name type="common">Green alga</name>
    <name type="synonym">Acutodesmus obliquus</name>
    <dbReference type="NCBI Taxonomy" id="3088"/>
    <lineage>
        <taxon>Eukaryota</taxon>
        <taxon>Viridiplantae</taxon>
        <taxon>Chlorophyta</taxon>
        <taxon>core chlorophytes</taxon>
        <taxon>Chlorophyceae</taxon>
        <taxon>CS clade</taxon>
        <taxon>Sphaeropleales</taxon>
        <taxon>Scenedesmaceae</taxon>
        <taxon>Tetradesmus</taxon>
    </lineage>
</organism>
<gene>
    <name evidence="1" type="ORF">OEZ85_010439</name>
</gene>
<evidence type="ECO:0000313" key="2">
    <source>
        <dbReference type="Proteomes" id="UP001244341"/>
    </source>
</evidence>